<keyword evidence="1" id="KW-0472">Membrane</keyword>
<keyword evidence="3" id="KW-1185">Reference proteome</keyword>
<evidence type="ECO:0000313" key="2">
    <source>
        <dbReference type="EMBL" id="MEN2789071.1"/>
    </source>
</evidence>
<proteinExistence type="predicted"/>
<gene>
    <name evidence="2" type="ORF">ABC974_05490</name>
</gene>
<dbReference type="RefSeq" id="WP_343891729.1">
    <property type="nucleotide sequence ID" value="NZ_BAAAEH010000047.1"/>
</dbReference>
<feature type="transmembrane region" description="Helical" evidence="1">
    <location>
        <begin position="44"/>
        <end position="61"/>
    </location>
</feature>
<evidence type="ECO:0000313" key="3">
    <source>
        <dbReference type="Proteomes" id="UP001419910"/>
    </source>
</evidence>
<evidence type="ECO:0000256" key="1">
    <source>
        <dbReference type="SAM" id="Phobius"/>
    </source>
</evidence>
<organism evidence="2 3">
    <name type="scientific">Sphingomonas oligophenolica</name>
    <dbReference type="NCBI Taxonomy" id="301154"/>
    <lineage>
        <taxon>Bacteria</taxon>
        <taxon>Pseudomonadati</taxon>
        <taxon>Pseudomonadota</taxon>
        <taxon>Alphaproteobacteria</taxon>
        <taxon>Sphingomonadales</taxon>
        <taxon>Sphingomonadaceae</taxon>
        <taxon>Sphingomonas</taxon>
    </lineage>
</organism>
<keyword evidence="1" id="KW-0812">Transmembrane</keyword>
<name>A0ABU9XZT0_9SPHN</name>
<reference evidence="2 3" key="1">
    <citation type="submission" date="2024-05" db="EMBL/GenBank/DDBJ databases">
        <authorList>
            <person name="Liu Q."/>
            <person name="Xin Y.-H."/>
        </authorList>
    </citation>
    <scope>NUCLEOTIDE SEQUENCE [LARGE SCALE GENOMIC DNA]</scope>
    <source>
        <strain evidence="2 3">CGMCC 1.10181</strain>
    </source>
</reference>
<comment type="caution">
    <text evidence="2">The sequence shown here is derived from an EMBL/GenBank/DDBJ whole genome shotgun (WGS) entry which is preliminary data.</text>
</comment>
<keyword evidence="1" id="KW-1133">Transmembrane helix</keyword>
<accession>A0ABU9XZT0</accession>
<dbReference type="Proteomes" id="UP001419910">
    <property type="component" value="Unassembled WGS sequence"/>
</dbReference>
<dbReference type="EMBL" id="JBDIME010000003">
    <property type="protein sequence ID" value="MEN2789071.1"/>
    <property type="molecule type" value="Genomic_DNA"/>
</dbReference>
<sequence length="65" mass="7169">MRDRRFGLILAAAALLIVAARHPSADIRILTHDQADRAPHRLQAAFDLGLVAITVLVTWTTKRLA</sequence>
<protein>
    <submittedName>
        <fullName evidence="2">Uncharacterized protein</fullName>
    </submittedName>
</protein>